<dbReference type="InterPro" id="IPR032675">
    <property type="entry name" value="LRR_dom_sf"/>
</dbReference>
<protein>
    <recommendedName>
        <fullName evidence="3">F-box domain-containing protein</fullName>
    </recommendedName>
</protein>
<dbReference type="Pfam" id="PF13516">
    <property type="entry name" value="LRR_6"/>
    <property type="match status" value="2"/>
</dbReference>
<dbReference type="Gene3D" id="3.80.10.10">
    <property type="entry name" value="Ribonuclease Inhibitor"/>
    <property type="match status" value="2"/>
</dbReference>
<evidence type="ECO:0000313" key="2">
    <source>
        <dbReference type="Proteomes" id="UP001234581"/>
    </source>
</evidence>
<dbReference type="Proteomes" id="UP001234581">
    <property type="component" value="Unassembled WGS sequence"/>
</dbReference>
<dbReference type="PANTHER" id="PTHR13318">
    <property type="entry name" value="PARTNER OF PAIRED, ISOFORM B-RELATED"/>
    <property type="match status" value="1"/>
</dbReference>
<dbReference type="InterPro" id="IPR006553">
    <property type="entry name" value="Leu-rich_rpt_Cys-con_subtyp"/>
</dbReference>
<dbReference type="AlphaFoldDB" id="A0AAD7XYE4"/>
<dbReference type="InterPro" id="IPR001611">
    <property type="entry name" value="Leu-rich_rpt"/>
</dbReference>
<dbReference type="SUPFAM" id="SSF81383">
    <property type="entry name" value="F-box domain"/>
    <property type="match status" value="1"/>
</dbReference>
<dbReference type="RefSeq" id="XP_058339461.1">
    <property type="nucleotide sequence ID" value="XM_058489839.1"/>
</dbReference>
<organism evidence="1 2">
    <name type="scientific">Lichtheimia ornata</name>
    <dbReference type="NCBI Taxonomy" id="688661"/>
    <lineage>
        <taxon>Eukaryota</taxon>
        <taxon>Fungi</taxon>
        <taxon>Fungi incertae sedis</taxon>
        <taxon>Mucoromycota</taxon>
        <taxon>Mucoromycotina</taxon>
        <taxon>Mucoromycetes</taxon>
        <taxon>Mucorales</taxon>
        <taxon>Lichtheimiaceae</taxon>
        <taxon>Lichtheimia</taxon>
    </lineage>
</organism>
<name>A0AAD7XYE4_9FUNG</name>
<dbReference type="SMART" id="SM00367">
    <property type="entry name" value="LRR_CC"/>
    <property type="match status" value="3"/>
</dbReference>
<reference evidence="1 2" key="1">
    <citation type="submission" date="2023-03" db="EMBL/GenBank/DDBJ databases">
        <title>Genome sequence of Lichtheimia ornata CBS 291.66.</title>
        <authorList>
            <person name="Mohabir J.T."/>
            <person name="Shea T.P."/>
            <person name="Kurbessoian T."/>
            <person name="Berby B."/>
            <person name="Fontaine J."/>
            <person name="Livny J."/>
            <person name="Gnirke A."/>
            <person name="Stajich J.E."/>
            <person name="Cuomo C.A."/>
        </authorList>
    </citation>
    <scope>NUCLEOTIDE SEQUENCE [LARGE SCALE GENOMIC DNA]</scope>
    <source>
        <strain evidence="1">CBS 291.66</strain>
    </source>
</reference>
<comment type="caution">
    <text evidence="1">The sequence shown here is derived from an EMBL/GenBank/DDBJ whole genome shotgun (WGS) entry which is preliminary data.</text>
</comment>
<proteinExistence type="predicted"/>
<dbReference type="InterPro" id="IPR036047">
    <property type="entry name" value="F-box-like_dom_sf"/>
</dbReference>
<accession>A0AAD7XYE4</accession>
<dbReference type="PANTHER" id="PTHR13318:SF190">
    <property type="entry name" value="PARTNER OF PAIRED, ISOFORM B"/>
    <property type="match status" value="1"/>
</dbReference>
<keyword evidence="2" id="KW-1185">Reference proteome</keyword>
<evidence type="ECO:0000313" key="1">
    <source>
        <dbReference type="EMBL" id="KAJ8654547.1"/>
    </source>
</evidence>
<dbReference type="EMBL" id="JARTCD010000060">
    <property type="protein sequence ID" value="KAJ8654547.1"/>
    <property type="molecule type" value="Genomic_DNA"/>
</dbReference>
<dbReference type="GO" id="GO:0031146">
    <property type="term" value="P:SCF-dependent proteasomal ubiquitin-dependent protein catabolic process"/>
    <property type="evidence" value="ECO:0007669"/>
    <property type="project" value="TreeGrafter"/>
</dbReference>
<sequence length="450" mass="49910">MYVASTATTSSSSSSYNNNPAVQKFDPILFMPTSHGVNEAIGYIIPHLDTGSLAQCARVSRHFNRESNKAIWRAPNFQDGYLYNPLRLLNRFIDLLPELRPETQALVTTLDLSHIEESLYENVRPHFFDALTRYTPNLQVLKMVKTSFLTVSSVRGTGRLPHLRALDLSYCEHVSDDLLVELAPRVPRLAYLRLDSLGSDAGGERGLAAFADHCDDLTSVSIRYNDTITNGALTALAKFGKIHVKEVDLTGCAYVTPVGLAAMARFNINLQYLSLAKTACDANHAIAFLTGRSARYLRHLDLGFCASLDNPAAADRIANVLWNEADHPAPSLECLAISMPVAEAMLGRGPCPCPITLLVVHGLRQNTPMQLLTALLASFPSARHIAFTRDEPEDDEYMPMSFYSDVPDPSTSRRYINQDTVKQFNLCQSNVLVTLTNDREKIDGLTMHHW</sequence>
<dbReference type="GO" id="GO:0019005">
    <property type="term" value="C:SCF ubiquitin ligase complex"/>
    <property type="evidence" value="ECO:0007669"/>
    <property type="project" value="TreeGrafter"/>
</dbReference>
<dbReference type="GeneID" id="83217258"/>
<dbReference type="SUPFAM" id="SSF52047">
    <property type="entry name" value="RNI-like"/>
    <property type="match status" value="1"/>
</dbReference>
<gene>
    <name evidence="1" type="ORF">O0I10_009853</name>
</gene>
<evidence type="ECO:0008006" key="3">
    <source>
        <dbReference type="Google" id="ProtNLM"/>
    </source>
</evidence>